<comment type="caution">
    <text evidence="2">The sequence shown here is derived from an EMBL/GenBank/DDBJ whole genome shotgun (WGS) entry which is preliminary data.</text>
</comment>
<dbReference type="Proteomes" id="UP000323136">
    <property type="component" value="Unassembled WGS sequence"/>
</dbReference>
<feature type="transmembrane region" description="Helical" evidence="1">
    <location>
        <begin position="33"/>
        <end position="54"/>
    </location>
</feature>
<evidence type="ECO:0008006" key="4">
    <source>
        <dbReference type="Google" id="ProtNLM"/>
    </source>
</evidence>
<sequence>MRKPLYYYFIFSFVTGTAIYLASFYHFHLPDIIRFYVNDFLIIPIVLTISLITMQKLRNDINYTIPLSVVLYLCAMYAVLFEYFLPKFHLRYTADFIDVILYFLGGILFYYLQKKH</sequence>
<accession>A0A5S5DN42</accession>
<keyword evidence="1" id="KW-1133">Transmembrane helix</keyword>
<evidence type="ECO:0000256" key="1">
    <source>
        <dbReference type="SAM" id="Phobius"/>
    </source>
</evidence>
<proteinExistence type="predicted"/>
<keyword evidence="1" id="KW-0472">Membrane</keyword>
<feature type="transmembrane region" description="Helical" evidence="1">
    <location>
        <begin position="7"/>
        <end position="27"/>
    </location>
</feature>
<feature type="transmembrane region" description="Helical" evidence="1">
    <location>
        <begin position="61"/>
        <end position="80"/>
    </location>
</feature>
<protein>
    <recommendedName>
        <fullName evidence="4">Magnesium citrate secondary transporter</fullName>
    </recommendedName>
</protein>
<gene>
    <name evidence="2" type="ORF">C7447_10732</name>
</gene>
<keyword evidence="3" id="KW-1185">Reference proteome</keyword>
<name>A0A5S5DN42_9FLAO</name>
<evidence type="ECO:0000313" key="2">
    <source>
        <dbReference type="EMBL" id="TYP96466.1"/>
    </source>
</evidence>
<dbReference type="AlphaFoldDB" id="A0A5S5DN42"/>
<keyword evidence="1" id="KW-0812">Transmembrane</keyword>
<dbReference type="EMBL" id="VNIA01000007">
    <property type="protein sequence ID" value="TYP96466.1"/>
    <property type="molecule type" value="Genomic_DNA"/>
</dbReference>
<reference evidence="2 3" key="1">
    <citation type="submission" date="2019-07" db="EMBL/GenBank/DDBJ databases">
        <title>Genomic Encyclopedia of Type Strains, Phase IV (KMG-IV): sequencing the most valuable type-strain genomes for metagenomic binning, comparative biology and taxonomic classification.</title>
        <authorList>
            <person name="Goeker M."/>
        </authorList>
    </citation>
    <scope>NUCLEOTIDE SEQUENCE [LARGE SCALE GENOMIC DNA]</scope>
    <source>
        <strain evidence="2 3">DSM 18961</strain>
    </source>
</reference>
<organism evidence="2 3">
    <name type="scientific">Tenacibaculum adriaticum</name>
    <dbReference type="NCBI Taxonomy" id="413713"/>
    <lineage>
        <taxon>Bacteria</taxon>
        <taxon>Pseudomonadati</taxon>
        <taxon>Bacteroidota</taxon>
        <taxon>Flavobacteriia</taxon>
        <taxon>Flavobacteriales</taxon>
        <taxon>Flavobacteriaceae</taxon>
        <taxon>Tenacibaculum</taxon>
    </lineage>
</organism>
<evidence type="ECO:0000313" key="3">
    <source>
        <dbReference type="Proteomes" id="UP000323136"/>
    </source>
</evidence>
<feature type="transmembrane region" description="Helical" evidence="1">
    <location>
        <begin position="92"/>
        <end position="112"/>
    </location>
</feature>